<name>A0AAW9NQJ4_9BACL</name>
<protein>
    <submittedName>
        <fullName evidence="2">Uncharacterized protein</fullName>
    </submittedName>
</protein>
<keyword evidence="1" id="KW-0812">Transmembrane</keyword>
<gene>
    <name evidence="2" type="ORF">P9B03_15085</name>
</gene>
<dbReference type="EMBL" id="JARSFG010000020">
    <property type="protein sequence ID" value="MEC1179822.1"/>
    <property type="molecule type" value="Genomic_DNA"/>
</dbReference>
<reference evidence="2 3" key="1">
    <citation type="submission" date="2023-03" db="EMBL/GenBank/DDBJ databases">
        <title>Bacillus Genome Sequencing.</title>
        <authorList>
            <person name="Dunlap C."/>
        </authorList>
    </citation>
    <scope>NUCLEOTIDE SEQUENCE [LARGE SCALE GENOMIC DNA]</scope>
    <source>
        <strain evidence="2 3">B-59205</strain>
    </source>
</reference>
<evidence type="ECO:0000256" key="1">
    <source>
        <dbReference type="SAM" id="Phobius"/>
    </source>
</evidence>
<keyword evidence="3" id="KW-1185">Reference proteome</keyword>
<dbReference type="RefSeq" id="WP_326124323.1">
    <property type="nucleotide sequence ID" value="NZ_JARSFG010000020.1"/>
</dbReference>
<feature type="transmembrane region" description="Helical" evidence="1">
    <location>
        <begin position="141"/>
        <end position="164"/>
    </location>
</feature>
<dbReference type="AlphaFoldDB" id="A0AAW9NQJ4"/>
<feature type="transmembrane region" description="Helical" evidence="1">
    <location>
        <begin position="116"/>
        <end position="135"/>
    </location>
</feature>
<evidence type="ECO:0000313" key="3">
    <source>
        <dbReference type="Proteomes" id="UP001344888"/>
    </source>
</evidence>
<feature type="transmembrane region" description="Helical" evidence="1">
    <location>
        <begin position="83"/>
        <end position="104"/>
    </location>
</feature>
<organism evidence="2 3">
    <name type="scientific">Metasolibacillus meyeri</name>
    <dbReference type="NCBI Taxonomy" id="1071052"/>
    <lineage>
        <taxon>Bacteria</taxon>
        <taxon>Bacillati</taxon>
        <taxon>Bacillota</taxon>
        <taxon>Bacilli</taxon>
        <taxon>Bacillales</taxon>
        <taxon>Caryophanaceae</taxon>
        <taxon>Metasolibacillus</taxon>
    </lineage>
</organism>
<dbReference type="Proteomes" id="UP001344888">
    <property type="component" value="Unassembled WGS sequence"/>
</dbReference>
<sequence>MTEQWQSALKWLRRGLICSIFTFFLPYVYIVSLVIIFYGVWKIPEKSKLKGVLYSVMLIIIGDELFSAKWYTQQIILEDIVSWLLLILKYLVLVIIIYILQPLAEQTDSVQAYKKVERFGMFVTAVSLLAFSFGMNVEENFQLFIVFGAALFYLAALIMLIRFIKEMMRTGLLFLK</sequence>
<proteinExistence type="predicted"/>
<feature type="transmembrane region" description="Helical" evidence="1">
    <location>
        <begin position="52"/>
        <end position="71"/>
    </location>
</feature>
<feature type="transmembrane region" description="Helical" evidence="1">
    <location>
        <begin position="20"/>
        <end position="40"/>
    </location>
</feature>
<keyword evidence="1" id="KW-1133">Transmembrane helix</keyword>
<keyword evidence="1" id="KW-0472">Membrane</keyword>
<evidence type="ECO:0000313" key="2">
    <source>
        <dbReference type="EMBL" id="MEC1179822.1"/>
    </source>
</evidence>
<comment type="caution">
    <text evidence="2">The sequence shown here is derived from an EMBL/GenBank/DDBJ whole genome shotgun (WGS) entry which is preliminary data.</text>
</comment>
<accession>A0AAW9NQJ4</accession>